<name>A0A084Y167_9PROT</name>
<comment type="caution">
    <text evidence="2">The sequence shown here is derived from an EMBL/GenBank/DDBJ whole genome shotgun (WGS) entry which is preliminary data.</text>
</comment>
<reference evidence="2 3" key="1">
    <citation type="submission" date="2014-07" db="EMBL/GenBank/DDBJ databases">
        <title>Expanding our view of genomic diversity in Candidatus Accumulibacter clades.</title>
        <authorList>
            <person name="Skennerton C.T."/>
            <person name="Barr J.J."/>
            <person name="Slater F.R."/>
            <person name="Bond P.L."/>
            <person name="Tyson G.W."/>
        </authorList>
    </citation>
    <scope>NUCLEOTIDE SEQUENCE [LARGE SCALE GENOMIC DNA]</scope>
    <source>
        <strain evidence="3">SK-01</strain>
    </source>
</reference>
<dbReference type="InterPro" id="IPR013424">
    <property type="entry name" value="Ice-binding_C"/>
</dbReference>
<dbReference type="AlphaFoldDB" id="A0A084Y167"/>
<dbReference type="NCBIfam" id="TIGR02595">
    <property type="entry name" value="PEP_CTERM"/>
    <property type="match status" value="1"/>
</dbReference>
<keyword evidence="1" id="KW-0732">Signal</keyword>
<evidence type="ECO:0000256" key="1">
    <source>
        <dbReference type="SAM" id="SignalP"/>
    </source>
</evidence>
<organism evidence="2 3">
    <name type="scientific">Candidatus Accumulibacter vicinus</name>
    <dbReference type="NCBI Taxonomy" id="2954382"/>
    <lineage>
        <taxon>Bacteria</taxon>
        <taxon>Pseudomonadati</taxon>
        <taxon>Pseudomonadota</taxon>
        <taxon>Betaproteobacteria</taxon>
        <taxon>Candidatus Accumulibacter</taxon>
    </lineage>
</organism>
<dbReference type="Proteomes" id="UP000019812">
    <property type="component" value="Unassembled WGS sequence"/>
</dbReference>
<dbReference type="RefSeq" id="WP_034925142.1">
    <property type="nucleotide sequence ID" value="NZ_JDSS02000020.1"/>
</dbReference>
<gene>
    <name evidence="2" type="ORF">CAPSK01_001857</name>
</gene>
<protein>
    <recommendedName>
        <fullName evidence="4">PEP-CTERM protein-sorting domain-containing protein</fullName>
    </recommendedName>
</protein>
<feature type="chain" id="PRO_5001785470" description="PEP-CTERM protein-sorting domain-containing protein" evidence="1">
    <location>
        <begin position="24"/>
        <end position="210"/>
    </location>
</feature>
<dbReference type="EMBL" id="JDSS02000020">
    <property type="protein sequence ID" value="KFB68461.1"/>
    <property type="molecule type" value="Genomic_DNA"/>
</dbReference>
<evidence type="ECO:0008006" key="4">
    <source>
        <dbReference type="Google" id="ProtNLM"/>
    </source>
</evidence>
<proteinExistence type="predicted"/>
<evidence type="ECO:0000313" key="2">
    <source>
        <dbReference type="EMBL" id="KFB68461.1"/>
    </source>
</evidence>
<evidence type="ECO:0000313" key="3">
    <source>
        <dbReference type="Proteomes" id="UP000019812"/>
    </source>
</evidence>
<sequence>MRRTIAYLSVAATASLFCSQALAAVVVYTNRAAWTAAASALTTENFNSFADGIAVNSATVFPSGISIPTGSSLDISSFAFSSIGQGNALSISPTSLPTIALPGAPTAFGFDYADVDFGTPSTISFGAFSPVLPQTGDADTGITPDDFAFFGVVASAGDIPGGRFSIVTSEGLTIDNVSFGTAAAVPEGGTLPLLSLGLVAAGLARRMRRS</sequence>
<feature type="signal peptide" evidence="1">
    <location>
        <begin position="1"/>
        <end position="23"/>
    </location>
</feature>
<accession>A0A084Y167</accession>